<dbReference type="NCBIfam" id="TIGR01229">
    <property type="entry name" value="rocF_arginase"/>
    <property type="match status" value="1"/>
</dbReference>
<dbReference type="RefSeq" id="WP_095135786.1">
    <property type="nucleotide sequence ID" value="NZ_NIBG01000031.1"/>
</dbReference>
<dbReference type="Gene3D" id="3.40.800.10">
    <property type="entry name" value="Ureohydrolase domain"/>
    <property type="match status" value="1"/>
</dbReference>
<dbReference type="CDD" id="cd09989">
    <property type="entry name" value="Arginase"/>
    <property type="match status" value="1"/>
</dbReference>
<organism evidence="14 15">
    <name type="scientific">Anaeromicrobium sediminis</name>
    <dbReference type="NCBI Taxonomy" id="1478221"/>
    <lineage>
        <taxon>Bacteria</taxon>
        <taxon>Bacillati</taxon>
        <taxon>Bacillota</taxon>
        <taxon>Clostridia</taxon>
        <taxon>Peptostreptococcales</taxon>
        <taxon>Thermotaleaceae</taxon>
        <taxon>Anaeromicrobium</taxon>
    </lineage>
</organism>
<feature type="binding site" evidence="10">
    <location>
        <position position="98"/>
    </location>
    <ligand>
        <name>Mn(2+)</name>
        <dbReference type="ChEBI" id="CHEBI:29035"/>
        <label>1</label>
    </ligand>
</feature>
<comment type="cofactor">
    <cofactor evidence="10 13">
        <name>Mn(2+)</name>
        <dbReference type="ChEBI" id="CHEBI:29035"/>
    </cofactor>
    <text evidence="10 13">Binds 2 manganese ions per subunit.</text>
</comment>
<dbReference type="AlphaFoldDB" id="A0A267MDB8"/>
<dbReference type="OrthoDB" id="9788689at2"/>
<dbReference type="PIRSF" id="PIRSF036979">
    <property type="entry name" value="Arginase"/>
    <property type="match status" value="1"/>
</dbReference>
<comment type="pathway">
    <text evidence="1">Nitrogen metabolism; urea cycle; L-ornithine and urea from L-arginine: step 1/1.</text>
</comment>
<feature type="binding site" evidence="10">
    <location>
        <position position="228"/>
    </location>
    <ligand>
        <name>Mn(2+)</name>
        <dbReference type="ChEBI" id="CHEBI:29035"/>
        <label>1</label>
    </ligand>
</feature>
<comment type="caution">
    <text evidence="14">The sequence shown here is derived from an EMBL/GenBank/DDBJ whole genome shotgun (WGS) entry which is preliminary data.</text>
</comment>
<gene>
    <name evidence="14" type="primary">rocF</name>
    <name evidence="14" type="ORF">CCE28_20205</name>
</gene>
<dbReference type="PROSITE" id="PS01053">
    <property type="entry name" value="ARGINASE_1"/>
    <property type="match status" value="1"/>
</dbReference>
<keyword evidence="5 10" id="KW-0479">Metal-binding</keyword>
<accession>A0A267MDB8</accession>
<dbReference type="InterPro" id="IPR023696">
    <property type="entry name" value="Ureohydrolase_dom_sf"/>
</dbReference>
<sequence length="298" mass="32774">MNINLIGAPTFYGADKKGPDLAPNKLRQLGLLSVLNKTHKVYDLGNVYVPTVSTEDKFSDHSNVKYYNPLMNLNSSIAHLVSLSLKNNYFSLVIGGDHSVALGSIAGISSVYKNFGVVWFDAHTDINTYKTSPSGNFHGMPLAYAMGLGDNGIENIYSHGSPIPSKNVFIIGARDIDSGEREFIKEKDLKVYSPEYIRKRTIKGIFDEIMENVKSSGIEALHISFDLDFLDASLVPGTGTPVGNGFSLEDAKEFFSLFASTNLVKSMDFVEYNVLLDKNNVTGNLSIDLLDHIFNKLT</sequence>
<dbReference type="GO" id="GO:0005829">
    <property type="term" value="C:cytosol"/>
    <property type="evidence" value="ECO:0007669"/>
    <property type="project" value="TreeGrafter"/>
</dbReference>
<proteinExistence type="inferred from homology"/>
<dbReference type="EMBL" id="NIBG01000031">
    <property type="protein sequence ID" value="PAB56800.1"/>
    <property type="molecule type" value="Genomic_DNA"/>
</dbReference>
<dbReference type="PANTHER" id="PTHR43782">
    <property type="entry name" value="ARGINASE"/>
    <property type="match status" value="1"/>
</dbReference>
<reference evidence="14 15" key="1">
    <citation type="submission" date="2017-06" db="EMBL/GenBank/DDBJ databases">
        <title>Draft genome sequence of anaerobic fermentative bacterium Anaeromicrobium sediminis DY2726D isolated from West Pacific Ocean sediments.</title>
        <authorList>
            <person name="Zeng X."/>
        </authorList>
    </citation>
    <scope>NUCLEOTIDE SEQUENCE [LARGE SCALE GENOMIC DNA]</scope>
    <source>
        <strain evidence="14 15">DY2726D</strain>
    </source>
</reference>
<dbReference type="GO" id="GO:0004053">
    <property type="term" value="F:arginase activity"/>
    <property type="evidence" value="ECO:0007669"/>
    <property type="project" value="UniProtKB-UniRule"/>
</dbReference>
<evidence type="ECO:0000256" key="2">
    <source>
        <dbReference type="ARBA" id="ARBA00012168"/>
    </source>
</evidence>
<keyword evidence="7 10" id="KW-0464">Manganese</keyword>
<dbReference type="PANTHER" id="PTHR43782:SF3">
    <property type="entry name" value="ARGINASE"/>
    <property type="match status" value="1"/>
</dbReference>
<evidence type="ECO:0000256" key="6">
    <source>
        <dbReference type="ARBA" id="ARBA00022801"/>
    </source>
</evidence>
<evidence type="ECO:0000313" key="15">
    <source>
        <dbReference type="Proteomes" id="UP000216024"/>
    </source>
</evidence>
<evidence type="ECO:0000256" key="7">
    <source>
        <dbReference type="ARBA" id="ARBA00023211"/>
    </source>
</evidence>
<comment type="catalytic activity">
    <reaction evidence="8 13">
        <text>L-arginine + H2O = urea + L-ornithine</text>
        <dbReference type="Rhea" id="RHEA:20569"/>
        <dbReference type="ChEBI" id="CHEBI:15377"/>
        <dbReference type="ChEBI" id="CHEBI:16199"/>
        <dbReference type="ChEBI" id="CHEBI:32682"/>
        <dbReference type="ChEBI" id="CHEBI:46911"/>
        <dbReference type="EC" id="3.5.3.1"/>
    </reaction>
</comment>
<keyword evidence="4 13" id="KW-0056">Arginine metabolism</keyword>
<keyword evidence="6 12" id="KW-0378">Hydrolase</keyword>
<feature type="binding site" evidence="10">
    <location>
        <position position="121"/>
    </location>
    <ligand>
        <name>Mn(2+)</name>
        <dbReference type="ChEBI" id="CHEBI:29035"/>
        <label>1</label>
    </ligand>
</feature>
<evidence type="ECO:0000256" key="9">
    <source>
        <dbReference type="NCBIfam" id="TIGR01229"/>
    </source>
</evidence>
<dbReference type="InterPro" id="IPR006035">
    <property type="entry name" value="Ureohydrolase"/>
</dbReference>
<dbReference type="PROSITE" id="PS51409">
    <property type="entry name" value="ARGINASE_2"/>
    <property type="match status" value="1"/>
</dbReference>
<evidence type="ECO:0000313" key="14">
    <source>
        <dbReference type="EMBL" id="PAB56800.1"/>
    </source>
</evidence>
<dbReference type="GO" id="GO:0006525">
    <property type="term" value="P:arginine metabolic process"/>
    <property type="evidence" value="ECO:0007669"/>
    <property type="project" value="UniProtKB-KW"/>
</dbReference>
<dbReference type="GO" id="GO:0000050">
    <property type="term" value="P:urea cycle"/>
    <property type="evidence" value="ECO:0007669"/>
    <property type="project" value="UniProtKB-UniPathway"/>
</dbReference>
<dbReference type="InterPro" id="IPR020855">
    <property type="entry name" value="Ureohydrolase_Mn_BS"/>
</dbReference>
<dbReference type="UniPathway" id="UPA00158">
    <property type="reaction ID" value="UER00270"/>
</dbReference>
<dbReference type="InterPro" id="IPR014033">
    <property type="entry name" value="Arginase"/>
</dbReference>
<dbReference type="PRINTS" id="PR00116">
    <property type="entry name" value="ARGINASE"/>
</dbReference>
<dbReference type="Pfam" id="PF00491">
    <property type="entry name" value="Arginase"/>
    <property type="match status" value="1"/>
</dbReference>
<evidence type="ECO:0000256" key="3">
    <source>
        <dbReference type="ARBA" id="ARBA00018123"/>
    </source>
</evidence>
<protein>
    <recommendedName>
        <fullName evidence="3 9">Arginase</fullName>
        <ecNumber evidence="2 9">3.5.3.1</ecNumber>
    </recommendedName>
</protein>
<comment type="similarity">
    <text evidence="11 12">Belongs to the arginase family.</text>
</comment>
<keyword evidence="15" id="KW-1185">Reference proteome</keyword>
<dbReference type="SUPFAM" id="SSF52768">
    <property type="entry name" value="Arginase/deacetylase"/>
    <property type="match status" value="1"/>
</dbReference>
<feature type="binding site" evidence="10">
    <location>
        <position position="125"/>
    </location>
    <ligand>
        <name>Mn(2+)</name>
        <dbReference type="ChEBI" id="CHEBI:29035"/>
        <label>1</label>
    </ligand>
</feature>
<evidence type="ECO:0000256" key="11">
    <source>
        <dbReference type="PROSITE-ProRule" id="PRU00742"/>
    </source>
</evidence>
<evidence type="ECO:0000256" key="10">
    <source>
        <dbReference type="PIRSR" id="PIRSR036979-1"/>
    </source>
</evidence>
<dbReference type="Proteomes" id="UP000216024">
    <property type="component" value="Unassembled WGS sequence"/>
</dbReference>
<name>A0A267MDB8_9FIRM</name>
<evidence type="ECO:0000256" key="13">
    <source>
        <dbReference type="RuleBase" id="RU361159"/>
    </source>
</evidence>
<evidence type="ECO:0000256" key="4">
    <source>
        <dbReference type="ARBA" id="ARBA00022503"/>
    </source>
</evidence>
<evidence type="ECO:0000256" key="8">
    <source>
        <dbReference type="ARBA" id="ARBA00047391"/>
    </source>
</evidence>
<evidence type="ECO:0000256" key="1">
    <source>
        <dbReference type="ARBA" id="ARBA00005098"/>
    </source>
</evidence>
<dbReference type="GO" id="GO:0030145">
    <property type="term" value="F:manganese ion binding"/>
    <property type="evidence" value="ECO:0007669"/>
    <property type="project" value="TreeGrafter"/>
</dbReference>
<dbReference type="EC" id="3.5.3.1" evidence="2 9"/>
<feature type="binding site" evidence="10">
    <location>
        <position position="226"/>
    </location>
    <ligand>
        <name>Mn(2+)</name>
        <dbReference type="ChEBI" id="CHEBI:29035"/>
        <label>1</label>
    </ligand>
</feature>
<evidence type="ECO:0000256" key="12">
    <source>
        <dbReference type="RuleBase" id="RU003684"/>
    </source>
</evidence>
<feature type="binding site" evidence="10">
    <location>
        <position position="123"/>
    </location>
    <ligand>
        <name>Mn(2+)</name>
        <dbReference type="ChEBI" id="CHEBI:29035"/>
        <label>1</label>
    </ligand>
</feature>
<evidence type="ECO:0000256" key="5">
    <source>
        <dbReference type="ARBA" id="ARBA00022723"/>
    </source>
</evidence>